<sequence length="229" mass="25460">MTDQFQHERDERIAAAMREQKEAERKDRLSSRMARSGLVGRMLECSFANYRPFHPGQADVLAACRKFAEENDFRSGGGLWMIGPVGTGKTHLGCAMVNHVIQERDLGARILSSRQIVRMLRATWGSSGFQASSWDRPETESELIASLGSDALLVIDEVGASMGTDAERLQLFEVIDSRYAMQRPTVLLSNLAINDIKASVGERSFDRLREGARSLKCNWPSHRGGAVEC</sequence>
<dbReference type="InterPro" id="IPR002611">
    <property type="entry name" value="IstB_ATP-bd"/>
</dbReference>
<evidence type="ECO:0000313" key="2">
    <source>
        <dbReference type="EMBL" id="SDZ16677.1"/>
    </source>
</evidence>
<feature type="domain" description="IstB-like ATP-binding" evidence="1">
    <location>
        <begin position="24"/>
        <end position="202"/>
    </location>
</feature>
<protein>
    <submittedName>
        <fullName evidence="2">DNA replication protein DnaC</fullName>
    </submittedName>
</protein>
<dbReference type="GO" id="GO:0006260">
    <property type="term" value="P:DNA replication"/>
    <property type="evidence" value="ECO:0007669"/>
    <property type="project" value="TreeGrafter"/>
</dbReference>
<dbReference type="GeneID" id="94692804"/>
<evidence type="ECO:0000259" key="1">
    <source>
        <dbReference type="Pfam" id="PF01695"/>
    </source>
</evidence>
<accession>A0A1H3QTB6</accession>
<organism evidence="2 3">
    <name type="scientific">Delftia lacustris</name>
    <dbReference type="NCBI Taxonomy" id="558537"/>
    <lineage>
        <taxon>Bacteria</taxon>
        <taxon>Pseudomonadati</taxon>
        <taxon>Pseudomonadota</taxon>
        <taxon>Betaproteobacteria</taxon>
        <taxon>Burkholderiales</taxon>
        <taxon>Comamonadaceae</taxon>
        <taxon>Delftia</taxon>
    </lineage>
</organism>
<dbReference type="GO" id="GO:0005524">
    <property type="term" value="F:ATP binding"/>
    <property type="evidence" value="ECO:0007669"/>
    <property type="project" value="InterPro"/>
</dbReference>
<proteinExistence type="predicted"/>
<name>A0A1H3QTB6_9BURK</name>
<dbReference type="AlphaFoldDB" id="A0A1H3QTB6"/>
<reference evidence="2 3" key="1">
    <citation type="submission" date="2016-10" db="EMBL/GenBank/DDBJ databases">
        <authorList>
            <person name="de Groot N.N."/>
        </authorList>
    </citation>
    <scope>NUCLEOTIDE SEQUENCE [LARGE SCALE GENOMIC DNA]</scope>
    <source>
        <strain evidence="2 3">LMG 24775</strain>
    </source>
</reference>
<dbReference type="SUPFAM" id="SSF52540">
    <property type="entry name" value="P-loop containing nucleoside triphosphate hydrolases"/>
    <property type="match status" value="1"/>
</dbReference>
<dbReference type="InterPro" id="IPR027417">
    <property type="entry name" value="P-loop_NTPase"/>
</dbReference>
<dbReference type="Pfam" id="PF01695">
    <property type="entry name" value="IstB_IS21"/>
    <property type="match status" value="1"/>
</dbReference>
<evidence type="ECO:0000313" key="3">
    <source>
        <dbReference type="Proteomes" id="UP000183417"/>
    </source>
</evidence>
<dbReference type="EMBL" id="FNPE01000013">
    <property type="protein sequence ID" value="SDZ16677.1"/>
    <property type="molecule type" value="Genomic_DNA"/>
</dbReference>
<dbReference type="PANTHER" id="PTHR30050">
    <property type="entry name" value="CHROMOSOMAL REPLICATION INITIATOR PROTEIN DNAA"/>
    <property type="match status" value="1"/>
</dbReference>
<dbReference type="RefSeq" id="WP_074922867.1">
    <property type="nucleotide sequence ID" value="NZ_CP141274.1"/>
</dbReference>
<dbReference type="Proteomes" id="UP000183417">
    <property type="component" value="Unassembled WGS sequence"/>
</dbReference>
<dbReference type="Gene3D" id="3.40.50.300">
    <property type="entry name" value="P-loop containing nucleotide triphosphate hydrolases"/>
    <property type="match status" value="1"/>
</dbReference>
<gene>
    <name evidence="2" type="ORF">SAMN05421547_113134</name>
</gene>
<dbReference type="PANTHER" id="PTHR30050:SF4">
    <property type="entry name" value="ATP-BINDING PROTEIN RV3427C IN INSERTION SEQUENCE-RELATED"/>
    <property type="match status" value="1"/>
</dbReference>